<feature type="region of interest" description="Disordered" evidence="1">
    <location>
        <begin position="1"/>
        <end position="20"/>
    </location>
</feature>
<organism evidence="2">
    <name type="scientific">viral metagenome</name>
    <dbReference type="NCBI Taxonomy" id="1070528"/>
    <lineage>
        <taxon>unclassified sequences</taxon>
        <taxon>metagenomes</taxon>
        <taxon>organismal metagenomes</taxon>
    </lineage>
</organism>
<dbReference type="EMBL" id="MN740878">
    <property type="protein sequence ID" value="QHU16256.1"/>
    <property type="molecule type" value="Genomic_DNA"/>
</dbReference>
<name>A0A6C0KGI9_9ZZZZ</name>
<dbReference type="AlphaFoldDB" id="A0A6C0KGI9"/>
<sequence length="80" mass="9029">MMLKTPKDLEDADDEGEEEDVDIYITLEEDPIGDEDPIGQTGFIIPDLVNVKRDVRLKDVVIPEQDLMIAYGQQIVIVVD</sequence>
<evidence type="ECO:0000256" key="1">
    <source>
        <dbReference type="SAM" id="MobiDB-lite"/>
    </source>
</evidence>
<reference evidence="2" key="1">
    <citation type="journal article" date="2020" name="Nature">
        <title>Giant virus diversity and host interactions through global metagenomics.</title>
        <authorList>
            <person name="Schulz F."/>
            <person name="Roux S."/>
            <person name="Paez-Espino D."/>
            <person name="Jungbluth S."/>
            <person name="Walsh D.A."/>
            <person name="Denef V.J."/>
            <person name="McMahon K.D."/>
            <person name="Konstantinidis K.T."/>
            <person name="Eloe-Fadrosh E.A."/>
            <person name="Kyrpides N.C."/>
            <person name="Woyke T."/>
        </authorList>
    </citation>
    <scope>NUCLEOTIDE SEQUENCE</scope>
    <source>
        <strain evidence="2">GVMAG-S-3300011013-78</strain>
    </source>
</reference>
<evidence type="ECO:0000313" key="2">
    <source>
        <dbReference type="EMBL" id="QHU16256.1"/>
    </source>
</evidence>
<feature type="compositionally biased region" description="Acidic residues" evidence="1">
    <location>
        <begin position="10"/>
        <end position="20"/>
    </location>
</feature>
<proteinExistence type="predicted"/>
<accession>A0A6C0KGI9</accession>
<protein>
    <submittedName>
        <fullName evidence="2">Uncharacterized protein</fullName>
    </submittedName>
</protein>